<dbReference type="AlphaFoldDB" id="G3H4K7"/>
<dbReference type="EMBL" id="JH000140">
    <property type="protein sequence ID" value="EGV97645.1"/>
    <property type="molecule type" value="Genomic_DNA"/>
</dbReference>
<dbReference type="Proteomes" id="UP000001075">
    <property type="component" value="Unassembled WGS sequence"/>
</dbReference>
<accession>G3H4K7</accession>
<reference evidence="2" key="1">
    <citation type="journal article" date="2011" name="Nat. Biotechnol.">
        <title>The genomic sequence of the Chinese hamster ovary (CHO)-K1 cell line.</title>
        <authorList>
            <person name="Xu X."/>
            <person name="Nagarajan H."/>
            <person name="Lewis N.E."/>
            <person name="Pan S."/>
            <person name="Cai Z."/>
            <person name="Liu X."/>
            <person name="Chen W."/>
            <person name="Xie M."/>
            <person name="Wang W."/>
            <person name="Hammond S."/>
            <person name="Andersen M.R."/>
            <person name="Neff N."/>
            <person name="Passarelli B."/>
            <person name="Koh W."/>
            <person name="Fan H.C."/>
            <person name="Wang J."/>
            <person name="Gui Y."/>
            <person name="Lee K.H."/>
            <person name="Betenbaugh M.J."/>
            <person name="Quake S.R."/>
            <person name="Famili I."/>
            <person name="Palsson B.O."/>
            <person name="Wang J."/>
        </authorList>
    </citation>
    <scope>NUCLEOTIDE SEQUENCE [LARGE SCALE GENOMIC DNA]</scope>
    <source>
        <strain evidence="2">CHO K1 cell line</strain>
    </source>
</reference>
<dbReference type="InParanoid" id="G3H4K7"/>
<evidence type="ECO:0000313" key="1">
    <source>
        <dbReference type="EMBL" id="EGV97645.1"/>
    </source>
</evidence>
<protein>
    <submittedName>
        <fullName evidence="1">Uncharacterized protein</fullName>
    </submittedName>
</protein>
<evidence type="ECO:0000313" key="2">
    <source>
        <dbReference type="Proteomes" id="UP000001075"/>
    </source>
</evidence>
<proteinExistence type="predicted"/>
<sequence length="51" mass="5981">MEAGYYVHNKYINIYQKREKTPQRSKGPGVVSHCTLTVLCERTPLIPEFRK</sequence>
<gene>
    <name evidence="1" type="ORF">I79_005210</name>
</gene>
<name>G3H4K7_CRIGR</name>
<organism evidence="1 2">
    <name type="scientific">Cricetulus griseus</name>
    <name type="common">Chinese hamster</name>
    <name type="synonym">Cricetulus barabensis griseus</name>
    <dbReference type="NCBI Taxonomy" id="10029"/>
    <lineage>
        <taxon>Eukaryota</taxon>
        <taxon>Metazoa</taxon>
        <taxon>Chordata</taxon>
        <taxon>Craniata</taxon>
        <taxon>Vertebrata</taxon>
        <taxon>Euteleostomi</taxon>
        <taxon>Mammalia</taxon>
        <taxon>Eutheria</taxon>
        <taxon>Euarchontoglires</taxon>
        <taxon>Glires</taxon>
        <taxon>Rodentia</taxon>
        <taxon>Myomorpha</taxon>
        <taxon>Muroidea</taxon>
        <taxon>Cricetidae</taxon>
        <taxon>Cricetinae</taxon>
        <taxon>Cricetulus</taxon>
    </lineage>
</organism>